<gene>
    <name evidence="2" type="ORF">MM415A00199_0023</name>
    <name evidence="1" type="ORF">MM415B00346_0009</name>
</gene>
<sequence length="74" mass="8734">MADKREWRKRALAAEKARREDYLHATVHEAEHNGLAEMARNLLSENGSLWDDWTKEHALALKLKRKVEKLRGRK</sequence>
<dbReference type="EMBL" id="MT142528">
    <property type="protein sequence ID" value="QJA84366.1"/>
    <property type="molecule type" value="Genomic_DNA"/>
</dbReference>
<dbReference type="AlphaFoldDB" id="A0A6M3J8Q3"/>
<dbReference type="EMBL" id="MT141556">
    <property type="protein sequence ID" value="QJA66499.1"/>
    <property type="molecule type" value="Genomic_DNA"/>
</dbReference>
<evidence type="ECO:0000313" key="1">
    <source>
        <dbReference type="EMBL" id="QJA66499.1"/>
    </source>
</evidence>
<organism evidence="1">
    <name type="scientific">viral metagenome</name>
    <dbReference type="NCBI Taxonomy" id="1070528"/>
    <lineage>
        <taxon>unclassified sequences</taxon>
        <taxon>metagenomes</taxon>
        <taxon>organismal metagenomes</taxon>
    </lineage>
</organism>
<accession>A0A6M3J8Q3</accession>
<proteinExistence type="predicted"/>
<evidence type="ECO:0000313" key="2">
    <source>
        <dbReference type="EMBL" id="QJA84366.1"/>
    </source>
</evidence>
<protein>
    <submittedName>
        <fullName evidence="1">Uncharacterized protein</fullName>
    </submittedName>
</protein>
<reference evidence="1" key="1">
    <citation type="submission" date="2020-03" db="EMBL/GenBank/DDBJ databases">
        <title>The deep terrestrial virosphere.</title>
        <authorList>
            <person name="Holmfeldt K."/>
            <person name="Nilsson E."/>
            <person name="Simone D."/>
            <person name="Lopez-Fernandez M."/>
            <person name="Wu X."/>
            <person name="de Brujin I."/>
            <person name="Lundin D."/>
            <person name="Andersson A."/>
            <person name="Bertilsson S."/>
            <person name="Dopson M."/>
        </authorList>
    </citation>
    <scope>NUCLEOTIDE SEQUENCE</scope>
    <source>
        <strain evidence="2">MM415A00199</strain>
        <strain evidence="1">MM415B00346</strain>
    </source>
</reference>
<name>A0A6M3J8Q3_9ZZZZ</name>